<dbReference type="RefSeq" id="WP_203760441.1">
    <property type="nucleotide sequence ID" value="NZ_BAAABO010000025.1"/>
</dbReference>
<proteinExistence type="predicted"/>
<keyword evidence="3" id="KW-0804">Transcription</keyword>
<evidence type="ECO:0000259" key="4">
    <source>
        <dbReference type="PROSITE" id="PS50949"/>
    </source>
</evidence>
<evidence type="ECO:0000256" key="2">
    <source>
        <dbReference type="ARBA" id="ARBA00023125"/>
    </source>
</evidence>
<evidence type="ECO:0000313" key="6">
    <source>
        <dbReference type="Proteomes" id="UP000609879"/>
    </source>
</evidence>
<dbReference type="InterPro" id="IPR000524">
    <property type="entry name" value="Tscrpt_reg_HTH_GntR"/>
</dbReference>
<dbReference type="SUPFAM" id="SSF46785">
    <property type="entry name" value="Winged helix' DNA-binding domain"/>
    <property type="match status" value="1"/>
</dbReference>
<protein>
    <recommendedName>
        <fullName evidence="4">HTH gntR-type domain-containing protein</fullName>
    </recommendedName>
</protein>
<keyword evidence="2" id="KW-0238">DNA-binding</keyword>
<comment type="caution">
    <text evidence="5">The sequence shown here is derived from an EMBL/GenBank/DDBJ whole genome shotgun (WGS) entry which is preliminary data.</text>
</comment>
<dbReference type="EMBL" id="BOMI01000016">
    <property type="protein sequence ID" value="GID72495.1"/>
    <property type="molecule type" value="Genomic_DNA"/>
</dbReference>
<feature type="domain" description="HTH gntR-type" evidence="4">
    <location>
        <begin position="3"/>
        <end position="71"/>
    </location>
</feature>
<accession>A0ABQ3XXW4</accession>
<evidence type="ECO:0000256" key="1">
    <source>
        <dbReference type="ARBA" id="ARBA00023015"/>
    </source>
</evidence>
<dbReference type="PANTHER" id="PTHR44846:SF17">
    <property type="entry name" value="GNTR-FAMILY TRANSCRIPTIONAL REGULATOR"/>
    <property type="match status" value="1"/>
</dbReference>
<dbReference type="Proteomes" id="UP000609879">
    <property type="component" value="Unassembled WGS sequence"/>
</dbReference>
<reference evidence="5 6" key="1">
    <citation type="submission" date="2021-01" db="EMBL/GenBank/DDBJ databases">
        <title>Whole genome shotgun sequence of Actinoplanes deccanensis NBRC 13994.</title>
        <authorList>
            <person name="Komaki H."/>
            <person name="Tamura T."/>
        </authorList>
    </citation>
    <scope>NUCLEOTIDE SEQUENCE [LARGE SCALE GENOMIC DNA]</scope>
    <source>
        <strain evidence="5 6">NBRC 13994</strain>
    </source>
</reference>
<keyword evidence="6" id="KW-1185">Reference proteome</keyword>
<evidence type="ECO:0000313" key="5">
    <source>
        <dbReference type="EMBL" id="GID72495.1"/>
    </source>
</evidence>
<organism evidence="5 6">
    <name type="scientific">Paractinoplanes deccanensis</name>
    <dbReference type="NCBI Taxonomy" id="113561"/>
    <lineage>
        <taxon>Bacteria</taxon>
        <taxon>Bacillati</taxon>
        <taxon>Actinomycetota</taxon>
        <taxon>Actinomycetes</taxon>
        <taxon>Micromonosporales</taxon>
        <taxon>Micromonosporaceae</taxon>
        <taxon>Paractinoplanes</taxon>
    </lineage>
</organism>
<gene>
    <name evidence="5" type="ORF">Ade02nite_11360</name>
</gene>
<sequence length="326" mass="35714">MGEPAYRDIANAIRADIEARRLVEGDRLPTVRELAQRYGVPTGTVSKAVDVLRADGVLVARHGRGLYVRAFKRLLRSSPGRLSRTWWAGGKAIQDHDTADRLRSVDVTVQEAPASEGIAEALSVPAGAAVLTRARRFVVDDRIVMTATSHLPLDVVAAVPAVAYTGPGPGGIYARMAEAGLGPETFREALVCRMPTSAEAEALALPPGDAGHPDHPVRLHRHRALRRGQRDGAGLQRLRTGVRLRCLIIEAGRVAHLDDALLFELHGGLRTARYPRRPRREQADRVLDLGQGCQRCLCSRMVVPDGLVWMRTRSHRLLVRTSPKPR</sequence>
<keyword evidence="1" id="KW-0805">Transcription regulation</keyword>
<dbReference type="PROSITE" id="PS50949">
    <property type="entry name" value="HTH_GNTR"/>
    <property type="match status" value="1"/>
</dbReference>
<dbReference type="InterPro" id="IPR036390">
    <property type="entry name" value="WH_DNA-bd_sf"/>
</dbReference>
<dbReference type="Pfam" id="PF07702">
    <property type="entry name" value="UTRA"/>
    <property type="match status" value="1"/>
</dbReference>
<dbReference type="InterPro" id="IPR028978">
    <property type="entry name" value="Chorismate_lyase_/UTRA_dom_sf"/>
</dbReference>
<dbReference type="InterPro" id="IPR011663">
    <property type="entry name" value="UTRA"/>
</dbReference>
<dbReference type="Pfam" id="PF00392">
    <property type="entry name" value="GntR"/>
    <property type="match status" value="1"/>
</dbReference>
<dbReference type="SUPFAM" id="SSF64288">
    <property type="entry name" value="Chorismate lyase-like"/>
    <property type="match status" value="1"/>
</dbReference>
<dbReference type="PANTHER" id="PTHR44846">
    <property type="entry name" value="MANNOSYL-D-GLYCERATE TRANSPORT/METABOLISM SYSTEM REPRESSOR MNGR-RELATED"/>
    <property type="match status" value="1"/>
</dbReference>
<name>A0ABQ3XXW4_9ACTN</name>
<dbReference type="SMART" id="SM00345">
    <property type="entry name" value="HTH_GNTR"/>
    <property type="match status" value="1"/>
</dbReference>
<dbReference type="InterPro" id="IPR036388">
    <property type="entry name" value="WH-like_DNA-bd_sf"/>
</dbReference>
<dbReference type="CDD" id="cd07377">
    <property type="entry name" value="WHTH_GntR"/>
    <property type="match status" value="1"/>
</dbReference>
<dbReference type="Gene3D" id="3.40.1410.10">
    <property type="entry name" value="Chorismate lyase-like"/>
    <property type="match status" value="1"/>
</dbReference>
<dbReference type="InterPro" id="IPR050679">
    <property type="entry name" value="Bact_HTH_transcr_reg"/>
</dbReference>
<dbReference type="Gene3D" id="1.10.10.10">
    <property type="entry name" value="Winged helix-like DNA-binding domain superfamily/Winged helix DNA-binding domain"/>
    <property type="match status" value="1"/>
</dbReference>
<evidence type="ECO:0000256" key="3">
    <source>
        <dbReference type="ARBA" id="ARBA00023163"/>
    </source>
</evidence>